<name>A0A9X8HAH0_APHAT</name>
<organism evidence="1 2">
    <name type="scientific">Aphanomyces astaci</name>
    <name type="common">Crayfish plague agent</name>
    <dbReference type="NCBI Taxonomy" id="112090"/>
    <lineage>
        <taxon>Eukaryota</taxon>
        <taxon>Sar</taxon>
        <taxon>Stramenopiles</taxon>
        <taxon>Oomycota</taxon>
        <taxon>Saprolegniomycetes</taxon>
        <taxon>Saprolegniales</taxon>
        <taxon>Verrucalvaceae</taxon>
        <taxon>Aphanomyces</taxon>
    </lineage>
</organism>
<dbReference type="EMBL" id="QUTI01024756">
    <property type="protein sequence ID" value="RLO06623.1"/>
    <property type="molecule type" value="Genomic_DNA"/>
</dbReference>
<proteinExistence type="predicted"/>
<evidence type="ECO:0000313" key="1">
    <source>
        <dbReference type="EMBL" id="RLO06623.1"/>
    </source>
</evidence>
<accession>A0A9X8HAH0</accession>
<gene>
    <name evidence="1" type="ORF">DYB28_003643</name>
</gene>
<protein>
    <submittedName>
        <fullName evidence="1">Uncharacterized protein</fullName>
    </submittedName>
</protein>
<reference evidence="1 2" key="1">
    <citation type="journal article" date="2018" name="J. Invertebr. Pathol.">
        <title>New genotyping method for the causative agent of crayfish plague (Aphanomyces astaci) based on whole genome data.</title>
        <authorList>
            <person name="Minardi D."/>
            <person name="Studholme D.J."/>
            <person name="van der Giezen M."/>
            <person name="Pretto T."/>
            <person name="Oidtmann B."/>
        </authorList>
    </citation>
    <scope>NUCLEOTIDE SEQUENCE [LARGE SCALE GENOMIC DNA]</scope>
    <source>
        <strain evidence="1 2">KB13</strain>
    </source>
</reference>
<sequence length="265" mass="30319">MRHSRKKKYKMCYVPMQCGPDDRHVRAYMCNMSEWMKRSSPPNGFESMRQKWIQYAKNTATTEITMHPKRNLVHPLQFEVNELRRRINASDSDEWHFAMALQKRKAIEAGVESSPVQPKRRASILELMAKSPECHQLPVIDSLDTAIEYLSRDPQPPRAMLTGRIVFTERRDPASKVLNVFLVSAEDEGPLHDLQSLTRDAPGELKRSNLKYLYSAAVFDVPIADQSFVDGSVAKCSKSTRHSKSGFGDDAYFTCNSNFSTWTIL</sequence>
<dbReference type="Proteomes" id="UP000275652">
    <property type="component" value="Unassembled WGS sequence"/>
</dbReference>
<evidence type="ECO:0000313" key="2">
    <source>
        <dbReference type="Proteomes" id="UP000275652"/>
    </source>
</evidence>
<dbReference type="AlphaFoldDB" id="A0A9X8HAH0"/>
<comment type="caution">
    <text evidence="1">The sequence shown here is derived from an EMBL/GenBank/DDBJ whole genome shotgun (WGS) entry which is preliminary data.</text>
</comment>